<dbReference type="SUPFAM" id="SSF47616">
    <property type="entry name" value="GST C-terminal domain-like"/>
    <property type="match status" value="1"/>
</dbReference>
<dbReference type="Gene3D" id="1.20.1050.10">
    <property type="match status" value="1"/>
</dbReference>
<dbReference type="OMA" id="VETYPHK"/>
<dbReference type="PANTHER" id="PTHR43986:SF1">
    <property type="entry name" value="ELONGATION FACTOR 1-GAMMA"/>
    <property type="match status" value="1"/>
</dbReference>
<evidence type="ECO:0000259" key="4">
    <source>
        <dbReference type="PROSITE" id="PS50405"/>
    </source>
</evidence>
<dbReference type="Proteomes" id="UP000030641">
    <property type="component" value="Unassembled WGS sequence"/>
</dbReference>
<dbReference type="FunFam" id="3.40.30.10:FF:000142">
    <property type="entry name" value="Elongation factor 1 gamma"/>
    <property type="match status" value="1"/>
</dbReference>
<dbReference type="PROSITE" id="PS50404">
    <property type="entry name" value="GST_NTER"/>
    <property type="match status" value="1"/>
</dbReference>
<dbReference type="CDD" id="cd03181">
    <property type="entry name" value="GST_C_EF1Bgamma_like"/>
    <property type="match status" value="1"/>
</dbReference>
<dbReference type="FunFam" id="1.20.1050.10:FF:000006">
    <property type="entry name" value="Elongation factor 1 gamma"/>
    <property type="match status" value="1"/>
</dbReference>
<dbReference type="InterPro" id="IPR010987">
    <property type="entry name" value="Glutathione-S-Trfase_C-like"/>
</dbReference>
<reference evidence="5 6" key="1">
    <citation type="journal article" date="2014" name="BMC Genomics">
        <title>Genome sequencing of four Aureobasidium pullulans varieties: biotechnological potential, stress tolerance, and description of new species.</title>
        <authorList>
            <person name="Gostin Ar C."/>
            <person name="Ohm R.A."/>
            <person name="Kogej T."/>
            <person name="Sonjak S."/>
            <person name="Turk M."/>
            <person name="Zajc J."/>
            <person name="Zalar P."/>
            <person name="Grube M."/>
            <person name="Sun H."/>
            <person name="Han J."/>
            <person name="Sharma A."/>
            <person name="Chiniquy J."/>
            <person name="Ngan C.Y."/>
            <person name="Lipzen A."/>
            <person name="Barry K."/>
            <person name="Grigoriev I.V."/>
            <person name="Gunde-Cimerman N."/>
        </authorList>
    </citation>
    <scope>NUCLEOTIDE SEQUENCE [LARGE SCALE GENOMIC DNA]</scope>
    <source>
        <strain evidence="5 6">EXF-2481</strain>
    </source>
</reference>
<keyword evidence="6" id="KW-1185">Reference proteome</keyword>
<dbReference type="GO" id="GO:0005634">
    <property type="term" value="C:nucleus"/>
    <property type="evidence" value="ECO:0007669"/>
    <property type="project" value="TreeGrafter"/>
</dbReference>
<dbReference type="RefSeq" id="XP_013347961.1">
    <property type="nucleotide sequence ID" value="XM_013492507.1"/>
</dbReference>
<dbReference type="InterPro" id="IPR036249">
    <property type="entry name" value="Thioredoxin-like_sf"/>
</dbReference>
<dbReference type="InParanoid" id="A0A074Z0S4"/>
<evidence type="ECO:0000313" key="6">
    <source>
        <dbReference type="Proteomes" id="UP000030641"/>
    </source>
</evidence>
<evidence type="ECO:0008006" key="7">
    <source>
        <dbReference type="Google" id="ProtNLM"/>
    </source>
</evidence>
<dbReference type="PANTHER" id="PTHR43986">
    <property type="entry name" value="ELONGATION FACTOR 1-GAMMA"/>
    <property type="match status" value="1"/>
</dbReference>
<dbReference type="HOGENOM" id="CLU_011226_3_2_1"/>
<proteinExistence type="inferred from homology"/>
<dbReference type="SFLD" id="SFLDS00019">
    <property type="entry name" value="Glutathione_Transferase_(cytos"/>
    <property type="match status" value="1"/>
</dbReference>
<dbReference type="GeneID" id="25362086"/>
<dbReference type="CDD" id="cd03044">
    <property type="entry name" value="GST_N_EF1Bgamma"/>
    <property type="match status" value="1"/>
</dbReference>
<comment type="similarity">
    <text evidence="1 2">Belongs to the GST superfamily.</text>
</comment>
<dbReference type="AlphaFoldDB" id="A0A074Z0S4"/>
<feature type="domain" description="GST C-terminal" evidence="4">
    <location>
        <begin position="88"/>
        <end position="220"/>
    </location>
</feature>
<gene>
    <name evidence="5" type="ORF">AUEXF2481DRAFT_1434</name>
</gene>
<accession>A0A074Z0S4</accession>
<protein>
    <recommendedName>
        <fullName evidence="7">Elongation factor 1 gamma</fullName>
    </recommendedName>
</protein>
<dbReference type="InterPro" id="IPR036282">
    <property type="entry name" value="Glutathione-S-Trfase_C_sf"/>
</dbReference>
<evidence type="ECO:0000256" key="1">
    <source>
        <dbReference type="ARBA" id="ARBA00007409"/>
    </source>
</evidence>
<dbReference type="GO" id="GO:0005737">
    <property type="term" value="C:cytoplasm"/>
    <property type="evidence" value="ECO:0007669"/>
    <property type="project" value="TreeGrafter"/>
</dbReference>
<dbReference type="Pfam" id="PF00043">
    <property type="entry name" value="GST_C"/>
    <property type="match status" value="1"/>
</dbReference>
<dbReference type="InterPro" id="IPR004046">
    <property type="entry name" value="GST_C"/>
</dbReference>
<dbReference type="InterPro" id="IPR040079">
    <property type="entry name" value="Glutathione_S-Trfase"/>
</dbReference>
<dbReference type="InterPro" id="IPR004045">
    <property type="entry name" value="Glutathione_S-Trfase_N"/>
</dbReference>
<organism evidence="5 6">
    <name type="scientific">Aureobasidium subglaciale (strain EXF-2481)</name>
    <name type="common">Aureobasidium pullulans var. subglaciale</name>
    <dbReference type="NCBI Taxonomy" id="1043005"/>
    <lineage>
        <taxon>Eukaryota</taxon>
        <taxon>Fungi</taxon>
        <taxon>Dikarya</taxon>
        <taxon>Ascomycota</taxon>
        <taxon>Pezizomycotina</taxon>
        <taxon>Dothideomycetes</taxon>
        <taxon>Dothideomycetidae</taxon>
        <taxon>Dothideales</taxon>
        <taxon>Saccotheciaceae</taxon>
        <taxon>Aureobasidium</taxon>
    </lineage>
</organism>
<name>A0A074Z0S4_AURSE</name>
<dbReference type="OrthoDB" id="249703at2759"/>
<dbReference type="Gene3D" id="3.40.30.10">
    <property type="entry name" value="Glutaredoxin"/>
    <property type="match status" value="1"/>
</dbReference>
<evidence type="ECO:0000313" key="5">
    <source>
        <dbReference type="EMBL" id="KEQ99972.1"/>
    </source>
</evidence>
<feature type="domain" description="GST N-terminal" evidence="3">
    <location>
        <begin position="1"/>
        <end position="83"/>
    </location>
</feature>
<evidence type="ECO:0000259" key="3">
    <source>
        <dbReference type="PROSITE" id="PS50404"/>
    </source>
</evidence>
<dbReference type="Pfam" id="PF02798">
    <property type="entry name" value="GST_N"/>
    <property type="match status" value="1"/>
</dbReference>
<dbReference type="PROSITE" id="PS50405">
    <property type="entry name" value="GST_CTER"/>
    <property type="match status" value="1"/>
</dbReference>
<dbReference type="InterPro" id="IPR050802">
    <property type="entry name" value="EF-GSTs"/>
</dbReference>
<dbReference type="EMBL" id="KL584750">
    <property type="protein sequence ID" value="KEQ99972.1"/>
    <property type="molecule type" value="Genomic_DNA"/>
</dbReference>
<sequence length="229" mass="25450">MTLRNKLYTYKGGPRSIGILAVAHAIDFDIEVVETNPQVGLSEEYLKLNRLGKTPTFVGSDGTVLTECMAIALHVASQDPESRMLGPTQKDFIYIVQWMSFCNSDVVKRMAAWILPLLGVAPYAAQGVEMAKKQTAQAIQILEDHLRDRRHLVADCLTLADLFCAGLVSFGFANVFDKAWRSGFPCFTAWYEMVTSLEMYRAVQPETVMVEIALGPPTPSMRTTYTADD</sequence>
<dbReference type="STRING" id="1043005.A0A074Z0S4"/>
<dbReference type="SUPFAM" id="SSF52833">
    <property type="entry name" value="Thioredoxin-like"/>
    <property type="match status" value="1"/>
</dbReference>
<evidence type="ECO:0000256" key="2">
    <source>
        <dbReference type="RuleBase" id="RU003494"/>
    </source>
</evidence>